<dbReference type="EMBL" id="JBGMEI010000003">
    <property type="protein sequence ID" value="MFO3665308.1"/>
    <property type="molecule type" value="Genomic_DNA"/>
</dbReference>
<name>A0ABW9M8X9_9FIRM</name>
<evidence type="ECO:0000256" key="2">
    <source>
        <dbReference type="SAM" id="SignalP"/>
    </source>
</evidence>
<organism evidence="3 4">
    <name type="scientific">Anaerococcus martiniensis</name>
    <dbReference type="NCBI Taxonomy" id="3115615"/>
    <lineage>
        <taxon>Bacteria</taxon>
        <taxon>Bacillati</taxon>
        <taxon>Bacillota</taxon>
        <taxon>Tissierellia</taxon>
        <taxon>Tissierellales</taxon>
        <taxon>Peptoniphilaceae</taxon>
        <taxon>Anaerococcus</taxon>
    </lineage>
</organism>
<reference evidence="3 4" key="1">
    <citation type="journal article" date="2025" name="Anaerobe">
        <title>Description of Anaerococcus kampingiae sp. nov., Anaerococcus groningensis sp. nov., Anaerococcus martiniensis sp. nov., and Anaerococcus cruorum sp. nov., isolated from human clinical specimens.</title>
        <authorList>
            <person name="Boiten K.E."/>
            <person name="Meijer J."/>
            <person name="van Wezel E.M."/>
            <person name="Veloo A.C.M."/>
        </authorList>
    </citation>
    <scope>NUCLEOTIDE SEQUENCE [LARGE SCALE GENOMIC DNA]</scope>
    <source>
        <strain evidence="3 4">ENR0831</strain>
    </source>
</reference>
<feature type="signal peptide" evidence="2">
    <location>
        <begin position="1"/>
        <end position="23"/>
    </location>
</feature>
<dbReference type="PROSITE" id="PS51257">
    <property type="entry name" value="PROKAR_LIPOPROTEIN"/>
    <property type="match status" value="1"/>
</dbReference>
<proteinExistence type="predicted"/>
<protein>
    <recommendedName>
        <fullName evidence="5">Lipoprotein</fullName>
    </recommendedName>
</protein>
<gene>
    <name evidence="3" type="ORF">ACCQ41_03450</name>
</gene>
<dbReference type="Proteomes" id="UP001637996">
    <property type="component" value="Unassembled WGS sequence"/>
</dbReference>
<sequence length="183" mass="20253">MLLQKFRNVVFASIIVASLASCANQGANDNSMQVSSKNQQQIEESQSGNVTENQDESDKSNIGGVNLTEDGTYIASFDTGKEASEKYQDYNLKIQDDTLTVEGPLQFIASGGSDDDIKSLDEQKNVFIIDQNTSFQVQDTYTQENHSQEEFQQIFEETKGKQIALFVEVLNGKAIVVNLGYKS</sequence>
<dbReference type="RefSeq" id="WP_410031017.1">
    <property type="nucleotide sequence ID" value="NZ_JBGMEI010000003.1"/>
</dbReference>
<feature type="compositionally biased region" description="Polar residues" evidence="1">
    <location>
        <begin position="27"/>
        <end position="52"/>
    </location>
</feature>
<evidence type="ECO:0000256" key="1">
    <source>
        <dbReference type="SAM" id="MobiDB-lite"/>
    </source>
</evidence>
<keyword evidence="4" id="KW-1185">Reference proteome</keyword>
<feature type="chain" id="PRO_5046560473" description="Lipoprotein" evidence="2">
    <location>
        <begin position="24"/>
        <end position="183"/>
    </location>
</feature>
<comment type="caution">
    <text evidence="3">The sequence shown here is derived from an EMBL/GenBank/DDBJ whole genome shotgun (WGS) entry which is preliminary data.</text>
</comment>
<evidence type="ECO:0000313" key="4">
    <source>
        <dbReference type="Proteomes" id="UP001637996"/>
    </source>
</evidence>
<accession>A0ABW9M8X9</accession>
<feature type="region of interest" description="Disordered" evidence="1">
    <location>
        <begin position="27"/>
        <end position="66"/>
    </location>
</feature>
<evidence type="ECO:0008006" key="5">
    <source>
        <dbReference type="Google" id="ProtNLM"/>
    </source>
</evidence>
<evidence type="ECO:0000313" key="3">
    <source>
        <dbReference type="EMBL" id="MFO3665308.1"/>
    </source>
</evidence>
<keyword evidence="2" id="KW-0732">Signal</keyword>